<dbReference type="GO" id="GO:0005826">
    <property type="term" value="C:actomyosin contractile ring"/>
    <property type="evidence" value="ECO:0007669"/>
    <property type="project" value="TreeGrafter"/>
</dbReference>
<dbReference type="GO" id="GO:1902716">
    <property type="term" value="C:cell cortex of growing cell tip"/>
    <property type="evidence" value="ECO:0007669"/>
    <property type="project" value="TreeGrafter"/>
</dbReference>
<evidence type="ECO:0000259" key="3">
    <source>
        <dbReference type="SMART" id="SM00555"/>
    </source>
</evidence>
<dbReference type="PANTHER" id="PTHR21601:SF0">
    <property type="entry name" value="PROTEIN SPA2-RELATED"/>
    <property type="match status" value="1"/>
</dbReference>
<sequence>MTYQSNSRTKNFDRSMVNNLEEKTNIIYYTAFKQFLHTSCRKGRNKLNMNIFMINVLVELDSRNTKAREKLTYLSKQQFYELSTDVYDELMRRQAKTLDASFLMPNETFHPKRNQARQKLSTLSISRFVDLLGDVSFELERRFPALAENVTVLKHDELHTGPYSHSLSDTTNTLLNSGLPAPKTFRSDTIVPNKSTMIEEGSDLDVSPIKTPTSLNSFRIDNSTSQELSSLDKKIENYNFRLKEIDHQESKINIKKSDNDKSEFIDNVRKNVVPTDYEYRIVSLQNKIFSLECQLNVVNSKLSESEQELLVIKKTYEKSIDDEIQLRKTLEVNLKELQQSNKVLNEEIQILNKKQDNLNKSNEKYQLLLSNYEKLKLEMEEQQRVTNNVKREAKEFLEEMRSLSEKETSSWQQIGTLSKQISFLQDEVNEWKSQYSKAKSQLQNLKATSLFSTQSLKLKADYENYIEDDGIINDTSLANFQVAIDDLLHAGRSSEQKGVLEAMKDVILSVKSINTNLEDNKDMGIFNDPQKGPLITKLKLRMSSTANNLMVASKNHALNKGLSPISLLDAAAFHLTATIIELVKIVKLKASDATDTLENMNGKFSDIKEPATDTSSPVQCNLNTLKDKHTEIPPQNTDFSNTYLMKLDTSKMSKTTVLKTLLDSDFDDNLQDFKNFLEKQTEDIVELIQGLLSSIRADAQIKKLKEHMTKVITIVQSVVSKTFQVIAIEKDENLREKISRIVNGLMNCCSRFEELLSDKIENISIDKSFKQNLAGIAFDIAKQTKELVRTINGENENT</sequence>
<dbReference type="AlphaFoldDB" id="A0A0W4ZU91"/>
<evidence type="ECO:0000313" key="4">
    <source>
        <dbReference type="EMBL" id="KTW31953.1"/>
    </source>
</evidence>
<dbReference type="InterPro" id="IPR039892">
    <property type="entry name" value="Spa2/Sph1"/>
</dbReference>
<dbReference type="InterPro" id="IPR056439">
    <property type="entry name" value="VBS_C3G9"/>
</dbReference>
<dbReference type="Proteomes" id="UP000053447">
    <property type="component" value="Unassembled WGS sequence"/>
</dbReference>
<evidence type="ECO:0000256" key="2">
    <source>
        <dbReference type="SAM" id="Coils"/>
    </source>
</evidence>
<dbReference type="RefSeq" id="XP_018230645.1">
    <property type="nucleotide sequence ID" value="XM_018372902.1"/>
</dbReference>
<protein>
    <recommendedName>
        <fullName evidence="3">GIT Spa2 homology (SHD) domain-containing protein</fullName>
    </recommendedName>
</protein>
<dbReference type="OrthoDB" id="5588096at2759"/>
<dbReference type="PANTHER" id="PTHR21601">
    <property type="entry name" value="SPA2 PROTEIN"/>
    <property type="match status" value="1"/>
</dbReference>
<name>A0A0W4ZU91_PNEJ7</name>
<feature type="domain" description="GIT Spa2 homology (SHD)" evidence="3">
    <location>
        <begin position="116"/>
        <end position="146"/>
    </location>
</feature>
<gene>
    <name evidence="4" type="ORF">T551_00636</name>
</gene>
<dbReference type="Gene3D" id="1.20.120.330">
    <property type="entry name" value="Nucleotidyltransferases domain 2"/>
    <property type="match status" value="1"/>
</dbReference>
<keyword evidence="2" id="KW-0175">Coiled coil</keyword>
<dbReference type="Pfam" id="PF12205">
    <property type="entry name" value="GIT1_C"/>
    <property type="match status" value="1"/>
</dbReference>
<reference evidence="5" key="1">
    <citation type="journal article" date="2016" name="Nat. Commun.">
        <title>Genome analysis of three Pneumocystis species reveals adaptation mechanisms to life exclusively in mammalian hosts.</title>
        <authorList>
            <person name="Ma L."/>
            <person name="Chen Z."/>
            <person name="Huang D.W."/>
            <person name="Kutty G."/>
            <person name="Ishihara M."/>
            <person name="Wang H."/>
            <person name="Abouelleil A."/>
            <person name="Bishop L."/>
            <person name="Davey E."/>
            <person name="Deng R."/>
            <person name="Deng X."/>
            <person name="Fan L."/>
            <person name="Fantoni G."/>
            <person name="Fitzgerald M."/>
            <person name="Gogineni E."/>
            <person name="Goldberg J.M."/>
            <person name="Handley G."/>
            <person name="Hu X."/>
            <person name="Huber C."/>
            <person name="Jiao X."/>
            <person name="Jones K."/>
            <person name="Levin J.Z."/>
            <person name="Liu Y."/>
            <person name="Macdonald P."/>
            <person name="Melnikov A."/>
            <person name="Raley C."/>
            <person name="Sassi M."/>
            <person name="Sherman B.T."/>
            <person name="Song X."/>
            <person name="Sykes S."/>
            <person name="Tran B."/>
            <person name="Walsh L."/>
            <person name="Xia Y."/>
            <person name="Yang J."/>
            <person name="Young S."/>
            <person name="Zeng Q."/>
            <person name="Zheng X."/>
            <person name="Stephens R."/>
            <person name="Nusbaum C."/>
            <person name="Birren B.W."/>
            <person name="Azadi P."/>
            <person name="Lempicki R.A."/>
            <person name="Cuomo C.A."/>
            <person name="Kovacs J.A."/>
        </authorList>
    </citation>
    <scope>NUCLEOTIDE SEQUENCE [LARGE SCALE GENOMIC DNA]</scope>
    <source>
        <strain evidence="5">RU7</strain>
    </source>
</reference>
<dbReference type="VEuPathDB" id="FungiDB:T551_00636"/>
<proteinExistence type="predicted"/>
<dbReference type="Gene3D" id="6.10.250.3110">
    <property type="match status" value="1"/>
</dbReference>
<feature type="coiled-coil region" evidence="2">
    <location>
        <begin position="320"/>
        <end position="448"/>
    </location>
</feature>
<keyword evidence="1" id="KW-0677">Repeat</keyword>
<feature type="domain" description="GIT Spa2 homology (SHD)" evidence="3">
    <location>
        <begin position="67"/>
        <end position="97"/>
    </location>
</feature>
<dbReference type="Pfam" id="PF23742">
    <property type="entry name" value="VBS_C3G9"/>
    <property type="match status" value="1"/>
</dbReference>
<dbReference type="STRING" id="1408657.A0A0W4ZU91"/>
<dbReference type="InterPro" id="IPR022018">
    <property type="entry name" value="GIT1_C"/>
</dbReference>
<evidence type="ECO:0000313" key="5">
    <source>
        <dbReference type="Proteomes" id="UP000053447"/>
    </source>
</evidence>
<comment type="caution">
    <text evidence="4">The sequence shown here is derived from an EMBL/GenBank/DDBJ whole genome shotgun (WGS) entry which is preliminary data.</text>
</comment>
<dbReference type="eggNOG" id="ENOG502QS1N">
    <property type="taxonomic scope" value="Eukaryota"/>
</dbReference>
<dbReference type="SMART" id="SM00555">
    <property type="entry name" value="GIT"/>
    <property type="match status" value="2"/>
</dbReference>
<organism evidence="4 5">
    <name type="scientific">Pneumocystis jirovecii (strain RU7)</name>
    <name type="common">Human pneumocystis pneumonia agent</name>
    <dbReference type="NCBI Taxonomy" id="1408657"/>
    <lineage>
        <taxon>Eukaryota</taxon>
        <taxon>Fungi</taxon>
        <taxon>Dikarya</taxon>
        <taxon>Ascomycota</taxon>
        <taxon>Taphrinomycotina</taxon>
        <taxon>Pneumocystomycetes</taxon>
        <taxon>Pneumocystaceae</taxon>
        <taxon>Pneumocystis</taxon>
    </lineage>
</organism>
<accession>A0A0W4ZU91</accession>
<dbReference type="GeneID" id="28939157"/>
<dbReference type="EMBL" id="LFWA01000003">
    <property type="protein sequence ID" value="KTW31953.1"/>
    <property type="molecule type" value="Genomic_DNA"/>
</dbReference>
<dbReference type="InterPro" id="IPR013724">
    <property type="entry name" value="GIT_SHD"/>
</dbReference>
<dbReference type="GO" id="GO:0005078">
    <property type="term" value="F:MAP-kinase scaffold activity"/>
    <property type="evidence" value="ECO:0007669"/>
    <property type="project" value="TreeGrafter"/>
</dbReference>
<keyword evidence="5" id="KW-1185">Reference proteome</keyword>
<evidence type="ECO:0000256" key="1">
    <source>
        <dbReference type="ARBA" id="ARBA00022737"/>
    </source>
</evidence>
<dbReference type="Pfam" id="PF08518">
    <property type="entry name" value="GIT_SHD"/>
    <property type="match status" value="2"/>
</dbReference>